<evidence type="ECO:0000259" key="1">
    <source>
        <dbReference type="Pfam" id="PF02350"/>
    </source>
</evidence>
<dbReference type="EC" id="3.2.1.183" evidence="2"/>
<reference evidence="2" key="1">
    <citation type="submission" date="2021-12" db="EMBL/GenBank/DDBJ databases">
        <title>taxonomy of Moraxella sp. ZY201224.</title>
        <authorList>
            <person name="Li F."/>
        </authorList>
    </citation>
    <scope>NUCLEOTIDE SEQUENCE</scope>
    <source>
        <strain evidence="2">ZY201224</strain>
    </source>
</reference>
<keyword evidence="3" id="KW-1185">Reference proteome</keyword>
<dbReference type="RefSeq" id="WP_263075582.1">
    <property type="nucleotide sequence ID" value="NZ_CP089977.1"/>
</dbReference>
<dbReference type="Pfam" id="PF02350">
    <property type="entry name" value="Epimerase_2"/>
    <property type="match status" value="1"/>
</dbReference>
<dbReference type="CDD" id="cd03786">
    <property type="entry name" value="GTB_UDP-GlcNAc_2-Epimerase"/>
    <property type="match status" value="1"/>
</dbReference>
<evidence type="ECO:0000313" key="2">
    <source>
        <dbReference type="EMBL" id="UXZ04101.1"/>
    </source>
</evidence>
<sequence length="376" mass="42144">MKKILFVTGTRADFGKIKSLMSVIEQSSQFELHVLITGMHMMKRYGSTYLEVKKENYTNTYFTSNQNENEPMSSVLGNTITIITRLVNAISPDLIVVHGDRLEALAGATVGALSHIRVCHIEGGELSGTIDDSIRHSVSKLSHIHMVANEEAKARLLQLGENEKTIFIIGSPDLDVMNSQKLPTLQDAKEHYGIDFEEYSVVMFHPVTSEEHEIKKYTQNLFKALEQSQKNYVVIYPNNDTGSAKILNVIADYEEHPNFKCYPSINFEHFLTLLKNAQFIIGNSSAGVREAPFYGLPSINIGTRQNARFRGKTVIDCGYDTQAILSAIECVNDVHTEKSTWFGDGSSTEKFAEFVASKEFWDIPVQKVFVDINQGS</sequence>
<evidence type="ECO:0000313" key="3">
    <source>
        <dbReference type="Proteomes" id="UP001063782"/>
    </source>
</evidence>
<dbReference type="PANTHER" id="PTHR43174">
    <property type="entry name" value="UDP-N-ACETYLGLUCOSAMINE 2-EPIMERASE"/>
    <property type="match status" value="1"/>
</dbReference>
<dbReference type="SUPFAM" id="SSF53756">
    <property type="entry name" value="UDP-Glycosyltransferase/glycogen phosphorylase"/>
    <property type="match status" value="1"/>
</dbReference>
<dbReference type="Gene3D" id="3.40.50.2000">
    <property type="entry name" value="Glycogen Phosphorylase B"/>
    <property type="match status" value="2"/>
</dbReference>
<name>A0ABY6F1Z9_9GAMM</name>
<keyword evidence="2" id="KW-0378">Hydrolase</keyword>
<proteinExistence type="predicted"/>
<gene>
    <name evidence="2" type="primary">neuC</name>
    <name evidence="2" type="ORF">LU297_05625</name>
</gene>
<dbReference type="InterPro" id="IPR003331">
    <property type="entry name" value="UDP_GlcNAc_Epimerase_2_dom"/>
</dbReference>
<dbReference type="EMBL" id="CP089977">
    <property type="protein sequence ID" value="UXZ04101.1"/>
    <property type="molecule type" value="Genomic_DNA"/>
</dbReference>
<feature type="domain" description="UDP-N-acetylglucosamine 2-epimerase" evidence="1">
    <location>
        <begin position="24"/>
        <end position="355"/>
    </location>
</feature>
<keyword evidence="2" id="KW-0326">Glycosidase</keyword>
<dbReference type="NCBIfam" id="TIGR03568">
    <property type="entry name" value="NeuC_NnaA"/>
    <property type="match status" value="1"/>
</dbReference>
<protein>
    <submittedName>
        <fullName evidence="2">UDP-N-acetylglucosamine 2-epimerase</fullName>
        <ecNumber evidence="2">3.2.1.183</ecNumber>
    </submittedName>
</protein>
<organism evidence="2 3">
    <name type="scientific">Moraxella nasicaprae</name>
    <dbReference type="NCBI Taxonomy" id="2904122"/>
    <lineage>
        <taxon>Bacteria</taxon>
        <taxon>Pseudomonadati</taxon>
        <taxon>Pseudomonadota</taxon>
        <taxon>Gammaproteobacteria</taxon>
        <taxon>Moraxellales</taxon>
        <taxon>Moraxellaceae</taxon>
        <taxon>Moraxella</taxon>
    </lineage>
</organism>
<dbReference type="Proteomes" id="UP001063782">
    <property type="component" value="Chromosome"/>
</dbReference>
<dbReference type="PANTHER" id="PTHR43174:SF3">
    <property type="entry name" value="UDP-N-ACETYLGLUCOSAMINE 2-EPIMERASE"/>
    <property type="match status" value="1"/>
</dbReference>
<dbReference type="InterPro" id="IPR029767">
    <property type="entry name" value="WecB-like"/>
</dbReference>
<dbReference type="GO" id="GO:0016798">
    <property type="term" value="F:hydrolase activity, acting on glycosyl bonds"/>
    <property type="evidence" value="ECO:0007669"/>
    <property type="project" value="UniProtKB-KW"/>
</dbReference>
<dbReference type="InterPro" id="IPR020004">
    <property type="entry name" value="UDP-GlcNAc_Epase"/>
</dbReference>
<accession>A0ABY6F1Z9</accession>